<reference evidence="1" key="1">
    <citation type="submission" date="2009-08" db="EMBL/GenBank/DDBJ databases">
        <authorList>
            <person name="Weinstock G."/>
            <person name="Sodergren E."/>
            <person name="Clifton S."/>
            <person name="Fulton L."/>
            <person name="Fulton B."/>
            <person name="Courtney L."/>
            <person name="Fronick C."/>
            <person name="Harrison M."/>
            <person name="Strong C."/>
            <person name="Farmer C."/>
            <person name="Delahaunty K."/>
            <person name="Markovic C."/>
            <person name="Hall O."/>
            <person name="Minx P."/>
            <person name="Tomlinson C."/>
            <person name="Mitreva M."/>
            <person name="Nelson J."/>
            <person name="Hou S."/>
            <person name="Wollam A."/>
            <person name="Pepin K.H."/>
            <person name="Johnson M."/>
            <person name="Bhonagiri V."/>
            <person name="Nash W.E."/>
            <person name="Warren W."/>
            <person name="Chinwalla A."/>
            <person name="Mardis E.R."/>
            <person name="Wilson R.K."/>
        </authorList>
    </citation>
    <scope>NUCLEOTIDE SEQUENCE [LARGE SCALE GENOMIC DNA]</scope>
    <source>
        <strain evidence="1">A2-165</strain>
    </source>
</reference>
<dbReference type="Proteomes" id="UP000004619">
    <property type="component" value="Unassembled WGS sequence"/>
</dbReference>
<evidence type="ECO:0000313" key="1">
    <source>
        <dbReference type="EMBL" id="EEU95396.1"/>
    </source>
</evidence>
<dbReference type="AlphaFoldDB" id="C7H9S1"/>
<comment type="caution">
    <text evidence="1">The sequence shown here is derived from an EMBL/GenBank/DDBJ whole genome shotgun (WGS) entry which is preliminary data.</text>
</comment>
<keyword evidence="2" id="KW-1185">Reference proteome</keyword>
<gene>
    <name evidence="1" type="ORF">FAEPRAA2165_03074</name>
</gene>
<dbReference type="EMBL" id="ACOP02000081">
    <property type="protein sequence ID" value="EEU95396.1"/>
    <property type="molecule type" value="Genomic_DNA"/>
</dbReference>
<name>C7H9S1_FAED2</name>
<organism evidence="1 2">
    <name type="scientific">Faecalibacterium duncaniae (strain DSM 17677 / JCM 31915 / A2-165)</name>
    <name type="common">Faecalibacterium prausnitzii</name>
    <dbReference type="NCBI Taxonomy" id="411483"/>
    <lineage>
        <taxon>Bacteria</taxon>
        <taxon>Bacillati</taxon>
        <taxon>Bacillota</taxon>
        <taxon>Clostridia</taxon>
        <taxon>Eubacteriales</taxon>
        <taxon>Oscillospiraceae</taxon>
        <taxon>Faecalibacterium</taxon>
    </lineage>
</organism>
<dbReference type="HOGENOM" id="CLU_2879215_0_0_9"/>
<sequence length="63" mass="7085">MYPNPILYEKGFGYFFVSQDVLYAESMQNGKQERTKAGYHHGDGILPFIYDMVLGATAAHKAP</sequence>
<evidence type="ECO:0000313" key="2">
    <source>
        <dbReference type="Proteomes" id="UP000004619"/>
    </source>
</evidence>
<protein>
    <submittedName>
        <fullName evidence="1">Uncharacterized protein</fullName>
    </submittedName>
</protein>
<accession>C7H9S1</accession>
<proteinExistence type="predicted"/>